<accession>A0ABU1V2D8</accession>
<feature type="transmembrane region" description="Helical" evidence="1">
    <location>
        <begin position="23"/>
        <end position="42"/>
    </location>
</feature>
<evidence type="ECO:0000313" key="2">
    <source>
        <dbReference type="EMBL" id="MDR7091483.1"/>
    </source>
</evidence>
<dbReference type="EMBL" id="JAVDVX010000007">
    <property type="protein sequence ID" value="MDR7091483.1"/>
    <property type="molecule type" value="Genomic_DNA"/>
</dbReference>
<evidence type="ECO:0000256" key="1">
    <source>
        <dbReference type="SAM" id="Phobius"/>
    </source>
</evidence>
<evidence type="ECO:0000313" key="3">
    <source>
        <dbReference type="Proteomes" id="UP001253595"/>
    </source>
</evidence>
<feature type="transmembrane region" description="Helical" evidence="1">
    <location>
        <begin position="49"/>
        <end position="70"/>
    </location>
</feature>
<keyword evidence="1" id="KW-1133">Transmembrane helix</keyword>
<keyword evidence="1" id="KW-0472">Membrane</keyword>
<reference evidence="2 3" key="1">
    <citation type="submission" date="2023-07" db="EMBL/GenBank/DDBJ databases">
        <title>Sorghum-associated microbial communities from plants grown in Nebraska, USA.</title>
        <authorList>
            <person name="Schachtman D."/>
        </authorList>
    </citation>
    <scope>NUCLEOTIDE SEQUENCE [LARGE SCALE GENOMIC DNA]</scope>
    <source>
        <strain evidence="2 3">BE190</strain>
    </source>
</reference>
<feature type="transmembrane region" description="Helical" evidence="1">
    <location>
        <begin position="265"/>
        <end position="288"/>
    </location>
</feature>
<proteinExistence type="predicted"/>
<sequence>MNNGHHLTNPLPLATTAANQDQWWVTGILLAAVAYQAVLCLLNTFGLRTSVAVVGMTEALIMLACLPMLVRRLRPGLIIIGLVAVSYFCIGAIASGQLNPKTFRDLAIPLCFFWLGCNLGRPEVVDRALVSIVTVVLGLGLFELLMLDTYTRFFDIFSYYVSTGNLAPITDYVRESKLQLNGTRPEGIGRTLLPGLLGSHRVSSVFLEPVSLGNFATITAAWGLSRDLRDWRKGVFFVSSAVVMIILCDSRFALILVPLMLLTRVFLHGAALNLALLAPFIAIGLVLLVGVTTSEYGDNFMGRIALSGWALLEFDVELLLAITTPRFYGDMGYAYLIAGFGLPLCLLLWFSIWLQPMPDERGRRFRAFIALYISLILAISGSSLFAFKTSALLWCMLGCLLQNPARLATRTSVPGYATSLPLPTPNYRGNP</sequence>
<keyword evidence="1" id="KW-0812">Transmembrane</keyword>
<organism evidence="2 3">
    <name type="scientific">Cellvibrio fibrivorans</name>
    <dbReference type="NCBI Taxonomy" id="126350"/>
    <lineage>
        <taxon>Bacteria</taxon>
        <taxon>Pseudomonadati</taxon>
        <taxon>Pseudomonadota</taxon>
        <taxon>Gammaproteobacteria</taxon>
        <taxon>Cellvibrionales</taxon>
        <taxon>Cellvibrionaceae</taxon>
        <taxon>Cellvibrio</taxon>
    </lineage>
</organism>
<dbReference type="Proteomes" id="UP001253595">
    <property type="component" value="Unassembled WGS sequence"/>
</dbReference>
<gene>
    <name evidence="2" type="ORF">J2X05_003518</name>
</gene>
<name>A0ABU1V2D8_9GAMM</name>
<feature type="transmembrane region" description="Helical" evidence="1">
    <location>
        <begin position="365"/>
        <end position="387"/>
    </location>
</feature>
<dbReference type="RefSeq" id="WP_310074837.1">
    <property type="nucleotide sequence ID" value="NZ_JAVDVX010000007.1"/>
</dbReference>
<feature type="transmembrane region" description="Helical" evidence="1">
    <location>
        <begin position="76"/>
        <end position="94"/>
    </location>
</feature>
<comment type="caution">
    <text evidence="2">The sequence shown here is derived from an EMBL/GenBank/DDBJ whole genome shotgun (WGS) entry which is preliminary data.</text>
</comment>
<keyword evidence="3" id="KW-1185">Reference proteome</keyword>
<feature type="transmembrane region" description="Helical" evidence="1">
    <location>
        <begin position="333"/>
        <end position="353"/>
    </location>
</feature>
<protein>
    <submittedName>
        <fullName evidence="2">Polymerase</fullName>
    </submittedName>
</protein>
<feature type="transmembrane region" description="Helical" evidence="1">
    <location>
        <begin position="128"/>
        <end position="147"/>
    </location>
</feature>
<feature type="transmembrane region" description="Helical" evidence="1">
    <location>
        <begin position="235"/>
        <end position="259"/>
    </location>
</feature>